<keyword evidence="4" id="KW-0966">Cell projection</keyword>
<dbReference type="InterPro" id="IPR046358">
    <property type="entry name" value="Flagellin_C"/>
</dbReference>
<protein>
    <submittedName>
        <fullName evidence="4">Flagellin protein FlaB</fullName>
    </submittedName>
</protein>
<gene>
    <name evidence="4" type="ORF">MNBD_GAMMA08-1605</name>
</gene>
<dbReference type="Gene3D" id="1.20.1330.10">
    <property type="entry name" value="f41 fragment of flagellin, N-terminal domain"/>
    <property type="match status" value="2"/>
</dbReference>
<dbReference type="Gene3D" id="2.30.220.10">
    <property type="entry name" value="f41 fragment of flagellin, C-terminal domain"/>
    <property type="match status" value="1"/>
</dbReference>
<dbReference type="Pfam" id="PF00700">
    <property type="entry name" value="Flagellin_C"/>
    <property type="match status" value="1"/>
</dbReference>
<dbReference type="InterPro" id="IPR001029">
    <property type="entry name" value="Flagellin_N"/>
</dbReference>
<name>A0A3B0XRP6_9ZZZZ</name>
<dbReference type="PANTHER" id="PTHR42792:SF2">
    <property type="entry name" value="FLAGELLIN"/>
    <property type="match status" value="1"/>
</dbReference>
<sequence>MPQIINTNIPSLNAQRNLNKSQGDLQTSLTRLSSGLRINSAKDDAAGLAISNRFTSQINGLNQASRNANDGISLAQTAEGALAESTNILQRVRTLAIQSSNSTNSASDRLALQSEVNQLVSELDRIASTTTFNGLNLLDGSFTNQTFQVGAEAGQTIGISVAGSTTDILGVNKLDVNNATSGIDTAAGRDRYITDGAGANKELSAVVDIAAALALTGLEDTITDQVLTVTNGTTSSTYDTSAVTDSSARTVASALSNLSGVQSASGSTTVDFALNASQVNNGDIVNFTVSVANDGAALNTATTNTSFVFNSRTQTVGSAVNTFLSSVASELNTANGDTDLLVDGTQLISQSGRNIGIENFNVQDVTSVRIDNFTNLDAQTRIDVNGFNAADFAAGETYTLTVNGQAANVTISDAASNTSVATDFFNAISGIASAAGVNVVDNSGSLTLNTSGIAATASIDFQLSTSNGNSAVNLTIADNAGNGGGGINNASRIAGSDDTLTANGTDQVTFAATNIVNFLIDDTAAAASADTIAVDLQGVNTTDQAAVAAAFANQSIAGQTAATVNLTINYTAGDSFFDIVQNVEGAANVIGVQLLNEVTTAASAGLEDATLDVTQTDGVLNTNTTSTANIGAVIDTLGLVASDQDTTLSINGLALDDDTGNADSTLVTGQVNVFLDTGFTISSSVAGSGGGLFNVGAGVSATLSDTVGFSDATNGNRTEAQVLTVSGVGSANVTVAKDATASDIAASVNQVSDSTGVEAKAITTATLSNVSASQSGSLSFNLSGSNSTAVSISANVTSSDLSALVTAVNDQTGKTGITASISLDKVSLTLTSATGDDIDIESFNSNAAVDASGTSAGTAISIEVTGNNGTATQLFDGGTNTGTLESDSVTVGGTVSFLSSKTFNVSSSVAATGGGVFTGAAGSQQAASLDTVNNLDISTVAGAQTAIDVTDGALAQIDTIRADLGAVQNRFESTIANLATTSENLSGARSRILDTDFAAETAALTRSQILQQAGVSILSQANSLPQLVLSLLQ</sequence>
<evidence type="ECO:0000313" key="4">
    <source>
        <dbReference type="EMBL" id="VAW58864.1"/>
    </source>
</evidence>
<dbReference type="PANTHER" id="PTHR42792">
    <property type="entry name" value="FLAGELLIN"/>
    <property type="match status" value="1"/>
</dbReference>
<proteinExistence type="predicted"/>
<dbReference type="Pfam" id="PF00669">
    <property type="entry name" value="Flagellin_N"/>
    <property type="match status" value="1"/>
</dbReference>
<evidence type="ECO:0000259" key="3">
    <source>
        <dbReference type="Pfam" id="PF00700"/>
    </source>
</evidence>
<feature type="domain" description="Flagellin C-terminal" evidence="3">
    <location>
        <begin position="947"/>
        <end position="1032"/>
    </location>
</feature>
<keyword evidence="4" id="KW-0282">Flagellum</keyword>
<keyword evidence="1" id="KW-0975">Bacterial flagellum</keyword>
<keyword evidence="4" id="KW-0969">Cilium</keyword>
<dbReference type="Gene3D" id="2.170.280.10">
    <property type="entry name" value="f41 fragment of flagellin, middle domain"/>
    <property type="match status" value="1"/>
</dbReference>
<feature type="domain" description="Flagellin N-terminal" evidence="2">
    <location>
        <begin position="5"/>
        <end position="143"/>
    </location>
</feature>
<dbReference type="Gene3D" id="6.10.280.190">
    <property type="match status" value="1"/>
</dbReference>
<dbReference type="EMBL" id="UOFH01000042">
    <property type="protein sequence ID" value="VAW58864.1"/>
    <property type="molecule type" value="Genomic_DNA"/>
</dbReference>
<dbReference type="PRINTS" id="PR00207">
    <property type="entry name" value="FLAGELLIN"/>
</dbReference>
<accession>A0A3B0XRP6</accession>
<dbReference type="AlphaFoldDB" id="A0A3B0XRP6"/>
<evidence type="ECO:0000256" key="1">
    <source>
        <dbReference type="ARBA" id="ARBA00023143"/>
    </source>
</evidence>
<organism evidence="4">
    <name type="scientific">hydrothermal vent metagenome</name>
    <dbReference type="NCBI Taxonomy" id="652676"/>
    <lineage>
        <taxon>unclassified sequences</taxon>
        <taxon>metagenomes</taxon>
        <taxon>ecological metagenomes</taxon>
    </lineage>
</organism>
<reference evidence="4" key="1">
    <citation type="submission" date="2018-06" db="EMBL/GenBank/DDBJ databases">
        <authorList>
            <person name="Zhirakovskaya E."/>
        </authorList>
    </citation>
    <scope>NUCLEOTIDE SEQUENCE</scope>
</reference>
<dbReference type="InterPro" id="IPR001492">
    <property type="entry name" value="Flagellin"/>
</dbReference>
<evidence type="ECO:0000259" key="2">
    <source>
        <dbReference type="Pfam" id="PF00669"/>
    </source>
</evidence>
<dbReference type="SUPFAM" id="SSF64518">
    <property type="entry name" value="Phase 1 flagellin"/>
    <property type="match status" value="2"/>
</dbReference>
<dbReference type="GO" id="GO:0005198">
    <property type="term" value="F:structural molecule activity"/>
    <property type="evidence" value="ECO:0007669"/>
    <property type="project" value="InterPro"/>
</dbReference>
<dbReference type="GO" id="GO:0009288">
    <property type="term" value="C:bacterial-type flagellum"/>
    <property type="evidence" value="ECO:0007669"/>
    <property type="project" value="InterPro"/>
</dbReference>